<dbReference type="SUPFAM" id="SSF53955">
    <property type="entry name" value="Lysozyme-like"/>
    <property type="match status" value="1"/>
</dbReference>
<dbReference type="InterPro" id="IPR008258">
    <property type="entry name" value="Transglycosylase_SLT_dom_1"/>
</dbReference>
<dbReference type="Pfam" id="PF01464">
    <property type="entry name" value="SLT"/>
    <property type="match status" value="1"/>
</dbReference>
<feature type="domain" description="Transglycosylase SLT" evidence="1">
    <location>
        <begin position="31"/>
        <end position="160"/>
    </location>
</feature>
<gene>
    <name evidence="2" type="ORF">GALL_289680</name>
</gene>
<sequence>MSIWALIAAGLGGLCLTPGAGAAAPPSCLPVIQRQEQALAIPAGLLRAIALAESGRPDPAGGTLIPWPWTINVQGRGRYLDSRQSAVRETAQLLAGADGFIDVGCMQIDLYHHPHAFQTLDEAFAPDSNVRYAAAYLHSLYQQRHSWLAAIAVYHAGNDTGTEAATYLAHVLYLWKQAPSAAADDDAAGLPPAARIAVGFLRAGDDASALAIYTAMLNTTPDDRLALLGAAAALRHLRAPEAAGRYYLRALSADPGDQAAIDGLLELIDAAPAATQRRWLEQAAAAAPGVAVFANRLARRLSRDGETETAASLAARAARLAPGIPAYLLDDAELQDRAGHTAAAIREYDAFLQAYHPENTTIGTSIDSIRARLRYLRSRSL</sequence>
<comment type="caution">
    <text evidence="2">The sequence shown here is derived from an EMBL/GenBank/DDBJ whole genome shotgun (WGS) entry which is preliminary data.</text>
</comment>
<dbReference type="Gene3D" id="1.25.40.10">
    <property type="entry name" value="Tetratricopeptide repeat domain"/>
    <property type="match status" value="1"/>
</dbReference>
<proteinExistence type="predicted"/>
<dbReference type="AlphaFoldDB" id="A0A1J5RHS2"/>
<dbReference type="EMBL" id="MLJW01000342">
    <property type="protein sequence ID" value="OIQ89147.1"/>
    <property type="molecule type" value="Genomic_DNA"/>
</dbReference>
<dbReference type="InterPro" id="IPR023346">
    <property type="entry name" value="Lysozyme-like_dom_sf"/>
</dbReference>
<dbReference type="SUPFAM" id="SSF48452">
    <property type="entry name" value="TPR-like"/>
    <property type="match status" value="1"/>
</dbReference>
<dbReference type="Gene3D" id="1.10.530.10">
    <property type="match status" value="1"/>
</dbReference>
<organism evidence="2">
    <name type="scientific">mine drainage metagenome</name>
    <dbReference type="NCBI Taxonomy" id="410659"/>
    <lineage>
        <taxon>unclassified sequences</taxon>
        <taxon>metagenomes</taxon>
        <taxon>ecological metagenomes</taxon>
    </lineage>
</organism>
<accession>A0A1J5RHS2</accession>
<evidence type="ECO:0000259" key="1">
    <source>
        <dbReference type="Pfam" id="PF01464"/>
    </source>
</evidence>
<dbReference type="InterPro" id="IPR011990">
    <property type="entry name" value="TPR-like_helical_dom_sf"/>
</dbReference>
<evidence type="ECO:0000313" key="2">
    <source>
        <dbReference type="EMBL" id="OIQ89147.1"/>
    </source>
</evidence>
<name>A0A1J5RHS2_9ZZZZ</name>
<reference evidence="2" key="1">
    <citation type="submission" date="2016-10" db="EMBL/GenBank/DDBJ databases">
        <title>Sequence of Gallionella enrichment culture.</title>
        <authorList>
            <person name="Poehlein A."/>
            <person name="Muehling M."/>
            <person name="Daniel R."/>
        </authorList>
    </citation>
    <scope>NUCLEOTIDE SEQUENCE</scope>
</reference>
<protein>
    <submittedName>
        <fullName evidence="2">Transglycosylase SLT domain protein</fullName>
    </submittedName>
</protein>